<sequence length="103" mass="11172">MQSCVKARPALDGRQEVSPLLLASSSEAASVMTRLSGHLCRLTTRDVEGIFGNSRLEQVKEGFDGGNADGAVGTSGKRSRGRLDTRQLMVEMGFWTVELDRQS</sequence>
<name>A0A319DV20_9EURO</name>
<gene>
    <name evidence="1" type="ORF">BO82DRAFT_48019</name>
</gene>
<dbReference type="EMBL" id="KZ821692">
    <property type="protein sequence ID" value="PYH82922.1"/>
    <property type="molecule type" value="Genomic_DNA"/>
</dbReference>
<evidence type="ECO:0000313" key="1">
    <source>
        <dbReference type="EMBL" id="PYH82922.1"/>
    </source>
</evidence>
<dbReference type="AlphaFoldDB" id="A0A319DV20"/>
<accession>A0A319DV20</accession>
<keyword evidence="2" id="KW-1185">Reference proteome</keyword>
<organism evidence="1 2">
    <name type="scientific">Aspergillus uvarum CBS 121591</name>
    <dbReference type="NCBI Taxonomy" id="1448315"/>
    <lineage>
        <taxon>Eukaryota</taxon>
        <taxon>Fungi</taxon>
        <taxon>Dikarya</taxon>
        <taxon>Ascomycota</taxon>
        <taxon>Pezizomycotina</taxon>
        <taxon>Eurotiomycetes</taxon>
        <taxon>Eurotiomycetidae</taxon>
        <taxon>Eurotiales</taxon>
        <taxon>Aspergillaceae</taxon>
        <taxon>Aspergillus</taxon>
        <taxon>Aspergillus subgen. Circumdati</taxon>
    </lineage>
</organism>
<evidence type="ECO:0000313" key="2">
    <source>
        <dbReference type="Proteomes" id="UP000248340"/>
    </source>
</evidence>
<dbReference type="VEuPathDB" id="FungiDB:BO82DRAFT_48019"/>
<dbReference type="RefSeq" id="XP_025493122.1">
    <property type="nucleotide sequence ID" value="XM_025641237.1"/>
</dbReference>
<protein>
    <submittedName>
        <fullName evidence="1">Uncharacterized protein</fullName>
    </submittedName>
</protein>
<reference evidence="1 2" key="1">
    <citation type="submission" date="2016-12" db="EMBL/GenBank/DDBJ databases">
        <title>The genomes of Aspergillus section Nigri reveals drivers in fungal speciation.</title>
        <authorList>
            <consortium name="DOE Joint Genome Institute"/>
            <person name="Vesth T.C."/>
            <person name="Nybo J."/>
            <person name="Theobald S."/>
            <person name="Brandl J."/>
            <person name="Frisvad J.C."/>
            <person name="Nielsen K.F."/>
            <person name="Lyhne E.K."/>
            <person name="Kogle M.E."/>
            <person name="Kuo A."/>
            <person name="Riley R."/>
            <person name="Clum A."/>
            <person name="Nolan M."/>
            <person name="Lipzen A."/>
            <person name="Salamov A."/>
            <person name="Henrissat B."/>
            <person name="Wiebenga A."/>
            <person name="De Vries R.P."/>
            <person name="Grigoriev I.V."/>
            <person name="Mortensen U.H."/>
            <person name="Andersen M.R."/>
            <person name="Baker S.E."/>
        </authorList>
    </citation>
    <scope>NUCLEOTIDE SEQUENCE [LARGE SCALE GENOMIC DNA]</scope>
    <source>
        <strain evidence="1 2">CBS 121591</strain>
    </source>
</reference>
<proteinExistence type="predicted"/>
<dbReference type="GeneID" id="37143979"/>
<dbReference type="Proteomes" id="UP000248340">
    <property type="component" value="Unassembled WGS sequence"/>
</dbReference>